<dbReference type="VEuPathDB" id="FungiDB:ASPGLDRAFT_125508"/>
<dbReference type="Gene3D" id="3.90.1150.80">
    <property type="match status" value="1"/>
</dbReference>
<feature type="compositionally biased region" description="Polar residues" evidence="2">
    <location>
        <begin position="62"/>
        <end position="72"/>
    </location>
</feature>
<feature type="compositionally biased region" description="Acidic residues" evidence="2">
    <location>
        <begin position="194"/>
        <end position="207"/>
    </location>
</feature>
<keyword evidence="1" id="KW-0175">Coiled coil</keyword>
<feature type="compositionally biased region" description="Low complexity" evidence="2">
    <location>
        <begin position="135"/>
        <end position="150"/>
    </location>
</feature>
<proteinExistence type="predicted"/>
<dbReference type="GO" id="GO:0033551">
    <property type="term" value="C:monopolin complex"/>
    <property type="evidence" value="ECO:0007669"/>
    <property type="project" value="InterPro"/>
</dbReference>
<dbReference type="Proteomes" id="UP000184300">
    <property type="component" value="Unassembled WGS sequence"/>
</dbReference>
<dbReference type="InterPro" id="IPR020981">
    <property type="entry name" value="Csm1/Pcs1_C"/>
</dbReference>
<feature type="region of interest" description="Disordered" evidence="2">
    <location>
        <begin position="1"/>
        <end position="265"/>
    </location>
</feature>
<dbReference type="PANTHER" id="PTHR28006:SF1">
    <property type="entry name" value="MONOPOLIN COMPLEX SUBUNIT CSM1"/>
    <property type="match status" value="1"/>
</dbReference>
<feature type="compositionally biased region" description="Basic and acidic residues" evidence="2">
    <location>
        <begin position="181"/>
        <end position="192"/>
    </location>
</feature>
<dbReference type="GO" id="GO:1990644">
    <property type="term" value="F:microtubule site clamp"/>
    <property type="evidence" value="ECO:0007669"/>
    <property type="project" value="TreeGrafter"/>
</dbReference>
<sequence length="537" mass="58714">MPKRKATTKLSGLVGSDDEDVMQVNGTDSGPDPDTERPAKRARGRPAAKATEGKLPPPMKTRSGNTTVQEQAQEPAAKKKRGRPKGSGGRSSTDGGEQEVSEKEEPKQTKRPSAKAQEKSEEAASDDDLQAPQDNAPKATKNAKNAKPTTGRGRKKASSNVEKLIKSDGEFQYSPTPRKTKSLDRPKQRTESPTEQEMEVDETDDTVPESHKSAADVVDETIIEEPAPRRSLSPTKSIFHRSSIPRFSLSPQKRRPEEGKTSTEPELRRKIGDLTKKCDTLENRYRNLREIGIVEANGNMEKLRKQCDAMTIASNDLVSSLKEELETQRALGQQSRALQKQVKDRDAEVAQFKSQAEEATSQLSAAQSEVKALQTKLSAARNTAASLESATVKVPGSAIKGSANRTTAAVSAEAAQAAQYAQLKEDLYSDLTGLIIRDVKKREADSLYDCIQTGGNGTLHFKLTVPHVSSANFESAEFQYIPLLDENRDRDLVAILPEYLTVDITFSRKQASKFYTRVIDTLTKRRNSSSASASASG</sequence>
<dbReference type="AlphaFoldDB" id="A0A1L9VLI7"/>
<dbReference type="GO" id="GO:0072686">
    <property type="term" value="C:mitotic spindle"/>
    <property type="evidence" value="ECO:0007669"/>
    <property type="project" value="TreeGrafter"/>
</dbReference>
<dbReference type="GeneID" id="34456828"/>
<gene>
    <name evidence="4" type="ORF">ASPGLDRAFT_125508</name>
</gene>
<dbReference type="OrthoDB" id="2431049at2759"/>
<reference evidence="5" key="1">
    <citation type="journal article" date="2017" name="Genome Biol.">
        <title>Comparative genomics reveals high biological diversity and specific adaptations in the industrially and medically important fungal genus Aspergillus.</title>
        <authorList>
            <person name="de Vries R.P."/>
            <person name="Riley R."/>
            <person name="Wiebenga A."/>
            <person name="Aguilar-Osorio G."/>
            <person name="Amillis S."/>
            <person name="Uchima C.A."/>
            <person name="Anderluh G."/>
            <person name="Asadollahi M."/>
            <person name="Askin M."/>
            <person name="Barry K."/>
            <person name="Battaglia E."/>
            <person name="Bayram O."/>
            <person name="Benocci T."/>
            <person name="Braus-Stromeyer S.A."/>
            <person name="Caldana C."/>
            <person name="Canovas D."/>
            <person name="Cerqueira G.C."/>
            <person name="Chen F."/>
            <person name="Chen W."/>
            <person name="Choi C."/>
            <person name="Clum A."/>
            <person name="Dos Santos R.A."/>
            <person name="Damasio A.R."/>
            <person name="Diallinas G."/>
            <person name="Emri T."/>
            <person name="Fekete E."/>
            <person name="Flipphi M."/>
            <person name="Freyberg S."/>
            <person name="Gallo A."/>
            <person name="Gournas C."/>
            <person name="Habgood R."/>
            <person name="Hainaut M."/>
            <person name="Harispe M.L."/>
            <person name="Henrissat B."/>
            <person name="Hilden K.S."/>
            <person name="Hope R."/>
            <person name="Hossain A."/>
            <person name="Karabika E."/>
            <person name="Karaffa L."/>
            <person name="Karanyi Z."/>
            <person name="Krasevec N."/>
            <person name="Kuo A."/>
            <person name="Kusch H."/>
            <person name="LaButti K."/>
            <person name="Lagendijk E.L."/>
            <person name="Lapidus A."/>
            <person name="Levasseur A."/>
            <person name="Lindquist E."/>
            <person name="Lipzen A."/>
            <person name="Logrieco A.F."/>
            <person name="MacCabe A."/>
            <person name="Maekelae M.R."/>
            <person name="Malavazi I."/>
            <person name="Melin P."/>
            <person name="Meyer V."/>
            <person name="Mielnichuk N."/>
            <person name="Miskei M."/>
            <person name="Molnar A.P."/>
            <person name="Mule G."/>
            <person name="Ngan C.Y."/>
            <person name="Orejas M."/>
            <person name="Orosz E."/>
            <person name="Ouedraogo J.P."/>
            <person name="Overkamp K.M."/>
            <person name="Park H.-S."/>
            <person name="Perrone G."/>
            <person name="Piumi F."/>
            <person name="Punt P.J."/>
            <person name="Ram A.F."/>
            <person name="Ramon A."/>
            <person name="Rauscher S."/>
            <person name="Record E."/>
            <person name="Riano-Pachon D.M."/>
            <person name="Robert V."/>
            <person name="Roehrig J."/>
            <person name="Ruller R."/>
            <person name="Salamov A."/>
            <person name="Salih N.S."/>
            <person name="Samson R.A."/>
            <person name="Sandor E."/>
            <person name="Sanguinetti M."/>
            <person name="Schuetze T."/>
            <person name="Sepcic K."/>
            <person name="Shelest E."/>
            <person name="Sherlock G."/>
            <person name="Sophianopoulou V."/>
            <person name="Squina F.M."/>
            <person name="Sun H."/>
            <person name="Susca A."/>
            <person name="Todd R.B."/>
            <person name="Tsang A."/>
            <person name="Unkles S.E."/>
            <person name="van de Wiele N."/>
            <person name="van Rossen-Uffink D."/>
            <person name="Oliveira J.V."/>
            <person name="Vesth T.C."/>
            <person name="Visser J."/>
            <person name="Yu J.-H."/>
            <person name="Zhou M."/>
            <person name="Andersen M.R."/>
            <person name="Archer D.B."/>
            <person name="Baker S.E."/>
            <person name="Benoit I."/>
            <person name="Brakhage A.A."/>
            <person name="Braus G.H."/>
            <person name="Fischer R."/>
            <person name="Frisvad J.C."/>
            <person name="Goldman G.H."/>
            <person name="Houbraken J."/>
            <person name="Oakley B."/>
            <person name="Pocsi I."/>
            <person name="Scazzocchio C."/>
            <person name="Seiboth B."/>
            <person name="vanKuyk P.A."/>
            <person name="Wortman J."/>
            <person name="Dyer P.S."/>
            <person name="Grigoriev I.V."/>
        </authorList>
    </citation>
    <scope>NUCLEOTIDE SEQUENCE [LARGE SCALE GENOMIC DNA]</scope>
    <source>
        <strain evidence="5">CBS 516.65</strain>
    </source>
</reference>
<protein>
    <recommendedName>
        <fullName evidence="3">Monopolin complex subunit Csm1/Pcs1 C-terminal domain-containing protein</fullName>
    </recommendedName>
</protein>
<dbReference type="GO" id="GO:0005730">
    <property type="term" value="C:nucleolus"/>
    <property type="evidence" value="ECO:0007669"/>
    <property type="project" value="TreeGrafter"/>
</dbReference>
<dbReference type="EMBL" id="KV878896">
    <property type="protein sequence ID" value="OJJ84786.1"/>
    <property type="molecule type" value="Genomic_DNA"/>
</dbReference>
<dbReference type="Pfam" id="PF12539">
    <property type="entry name" value="Csm1"/>
    <property type="match status" value="1"/>
</dbReference>
<dbReference type="RefSeq" id="XP_022401484.1">
    <property type="nucleotide sequence ID" value="XM_022540567.1"/>
</dbReference>
<dbReference type="STRING" id="1160497.A0A1L9VLI7"/>
<evidence type="ECO:0000313" key="4">
    <source>
        <dbReference type="EMBL" id="OJJ84786.1"/>
    </source>
</evidence>
<accession>A0A1L9VLI7</accession>
<feature type="domain" description="Monopolin complex subunit Csm1/Pcs1 C-terminal" evidence="3">
    <location>
        <begin position="422"/>
        <end position="508"/>
    </location>
</feature>
<organism evidence="4 5">
    <name type="scientific">Aspergillus glaucus CBS 516.65</name>
    <dbReference type="NCBI Taxonomy" id="1160497"/>
    <lineage>
        <taxon>Eukaryota</taxon>
        <taxon>Fungi</taxon>
        <taxon>Dikarya</taxon>
        <taxon>Ascomycota</taxon>
        <taxon>Pezizomycotina</taxon>
        <taxon>Eurotiomycetes</taxon>
        <taxon>Eurotiomycetidae</taxon>
        <taxon>Eurotiales</taxon>
        <taxon>Aspergillaceae</taxon>
        <taxon>Aspergillus</taxon>
        <taxon>Aspergillus subgen. Aspergillus</taxon>
    </lineage>
</organism>
<dbReference type="InterPro" id="IPR038608">
    <property type="entry name" value="Csm1/Pcs1_C_sf"/>
</dbReference>
<feature type="coiled-coil region" evidence="1">
    <location>
        <begin position="271"/>
        <end position="313"/>
    </location>
</feature>
<dbReference type="GO" id="GO:0045144">
    <property type="term" value="P:meiotic sister chromatid segregation"/>
    <property type="evidence" value="ECO:0007669"/>
    <property type="project" value="TreeGrafter"/>
</dbReference>
<dbReference type="GO" id="GO:0034506">
    <property type="term" value="C:chromosome, centromeric core domain"/>
    <property type="evidence" value="ECO:0007669"/>
    <property type="project" value="TreeGrafter"/>
</dbReference>
<keyword evidence="5" id="KW-1185">Reference proteome</keyword>
<dbReference type="FunFam" id="3.90.1150.80:FF:000001">
    <property type="entry name" value="Chromosome segregation protein (Pcs1)"/>
    <property type="match status" value="1"/>
</dbReference>
<dbReference type="GO" id="GO:0051315">
    <property type="term" value="P:attachment of mitotic spindle microtubules to kinetochore"/>
    <property type="evidence" value="ECO:0007669"/>
    <property type="project" value="TreeGrafter"/>
</dbReference>
<feature type="coiled-coil region" evidence="1">
    <location>
        <begin position="349"/>
        <end position="390"/>
    </location>
</feature>
<dbReference type="InterPro" id="IPR040349">
    <property type="entry name" value="Csm1/Pcs1"/>
</dbReference>
<feature type="compositionally biased region" description="Basic and acidic residues" evidence="2">
    <location>
        <begin position="254"/>
        <end position="265"/>
    </location>
</feature>
<evidence type="ECO:0000256" key="1">
    <source>
        <dbReference type="SAM" id="Coils"/>
    </source>
</evidence>
<evidence type="ECO:0000259" key="3">
    <source>
        <dbReference type="Pfam" id="PF12539"/>
    </source>
</evidence>
<name>A0A1L9VLI7_ASPGL</name>
<evidence type="ECO:0000256" key="2">
    <source>
        <dbReference type="SAM" id="MobiDB-lite"/>
    </source>
</evidence>
<dbReference type="CDD" id="cd23787">
    <property type="entry name" value="RWD_CSM1"/>
    <property type="match status" value="1"/>
</dbReference>
<evidence type="ECO:0000313" key="5">
    <source>
        <dbReference type="Proteomes" id="UP000184300"/>
    </source>
</evidence>
<dbReference type="PANTHER" id="PTHR28006">
    <property type="entry name" value="MONOPOLIN COMPLEX SUBUNIT CSM1"/>
    <property type="match status" value="1"/>
</dbReference>